<evidence type="ECO:0000256" key="11">
    <source>
        <dbReference type="PIRSR" id="PIRSR006268-2"/>
    </source>
</evidence>
<comment type="catalytic activity">
    <reaction evidence="9 10">
        <text>L-threonyl-[protein] + FAD = FMN-L-threonyl-[protein] + AMP + H(+)</text>
        <dbReference type="Rhea" id="RHEA:36847"/>
        <dbReference type="Rhea" id="RHEA-COMP:11060"/>
        <dbReference type="Rhea" id="RHEA-COMP:11061"/>
        <dbReference type="ChEBI" id="CHEBI:15378"/>
        <dbReference type="ChEBI" id="CHEBI:30013"/>
        <dbReference type="ChEBI" id="CHEBI:57692"/>
        <dbReference type="ChEBI" id="CHEBI:74257"/>
        <dbReference type="ChEBI" id="CHEBI:456215"/>
        <dbReference type="EC" id="2.7.1.180"/>
    </reaction>
</comment>
<evidence type="ECO:0000256" key="2">
    <source>
        <dbReference type="ARBA" id="ARBA00016337"/>
    </source>
</evidence>
<evidence type="ECO:0000313" key="13">
    <source>
        <dbReference type="EMBL" id="WYJ95688.1"/>
    </source>
</evidence>
<organism evidence="12">
    <name type="scientific">Candidatus Enterococcus dunnyi</name>
    <dbReference type="NCBI Taxonomy" id="1834192"/>
    <lineage>
        <taxon>Bacteria</taxon>
        <taxon>Bacillati</taxon>
        <taxon>Bacillota</taxon>
        <taxon>Bacilli</taxon>
        <taxon>Lactobacillales</taxon>
        <taxon>Enterococcaceae</taxon>
        <taxon>Enterococcus</taxon>
    </lineage>
</organism>
<dbReference type="PANTHER" id="PTHR30040">
    <property type="entry name" value="THIAMINE BIOSYNTHESIS LIPOPROTEIN APBE"/>
    <property type="match status" value="1"/>
</dbReference>
<dbReference type="GO" id="GO:0046872">
    <property type="term" value="F:metal ion binding"/>
    <property type="evidence" value="ECO:0007669"/>
    <property type="project" value="UniProtKB-UniRule"/>
</dbReference>
<dbReference type="GO" id="GO:0016740">
    <property type="term" value="F:transferase activity"/>
    <property type="evidence" value="ECO:0007669"/>
    <property type="project" value="UniProtKB-UniRule"/>
</dbReference>
<dbReference type="EMBL" id="CP147246">
    <property type="protein sequence ID" value="WYJ95688.1"/>
    <property type="molecule type" value="Genomic_DNA"/>
</dbReference>
<keyword evidence="3 10" id="KW-0285">Flavoprotein</keyword>
<evidence type="ECO:0000256" key="10">
    <source>
        <dbReference type="PIRNR" id="PIRNR006268"/>
    </source>
</evidence>
<dbReference type="InterPro" id="IPR024932">
    <property type="entry name" value="ApbE"/>
</dbReference>
<evidence type="ECO:0000313" key="12">
    <source>
        <dbReference type="EMBL" id="OUZ35171.1"/>
    </source>
</evidence>
<evidence type="ECO:0000256" key="9">
    <source>
        <dbReference type="ARBA" id="ARBA00048540"/>
    </source>
</evidence>
<evidence type="ECO:0000256" key="8">
    <source>
        <dbReference type="ARBA" id="ARBA00031306"/>
    </source>
</evidence>
<evidence type="ECO:0000256" key="7">
    <source>
        <dbReference type="ARBA" id="ARBA00022842"/>
    </source>
</evidence>
<feature type="binding site" evidence="11">
    <location>
        <position position="267"/>
    </location>
    <ligand>
        <name>Mg(2+)</name>
        <dbReference type="ChEBI" id="CHEBI:18420"/>
    </ligand>
</feature>
<dbReference type="Proteomes" id="UP000196151">
    <property type="component" value="Chromosome"/>
</dbReference>
<feature type="binding site" evidence="11">
    <location>
        <position position="147"/>
    </location>
    <ligand>
        <name>Mg(2+)</name>
        <dbReference type="ChEBI" id="CHEBI:18420"/>
    </ligand>
</feature>
<evidence type="ECO:0000256" key="3">
    <source>
        <dbReference type="ARBA" id="ARBA00022630"/>
    </source>
</evidence>
<protein>
    <recommendedName>
        <fullName evidence="2 10">FAD:protein FMN transferase</fullName>
        <ecNumber evidence="1 10">2.7.1.180</ecNumber>
    </recommendedName>
    <alternativeName>
        <fullName evidence="8 10">Flavin transferase</fullName>
    </alternativeName>
</protein>
<evidence type="ECO:0000256" key="5">
    <source>
        <dbReference type="ARBA" id="ARBA00022723"/>
    </source>
</evidence>
<gene>
    <name evidence="12" type="ORF">A5889_000647</name>
    <name evidence="13" type="ORF">A5889_003237</name>
</gene>
<dbReference type="PANTHER" id="PTHR30040:SF2">
    <property type="entry name" value="FAD:PROTEIN FMN TRANSFERASE"/>
    <property type="match status" value="1"/>
</dbReference>
<evidence type="ECO:0000256" key="4">
    <source>
        <dbReference type="ARBA" id="ARBA00022679"/>
    </source>
</evidence>
<dbReference type="PIRSF" id="PIRSF006268">
    <property type="entry name" value="ApbE"/>
    <property type="match status" value="1"/>
</dbReference>
<comment type="cofactor">
    <cofactor evidence="11">
        <name>Mg(2+)</name>
        <dbReference type="ChEBI" id="CHEBI:18420"/>
    </cofactor>
    <cofactor evidence="11">
        <name>Mn(2+)</name>
        <dbReference type="ChEBI" id="CHEBI:29035"/>
    </cofactor>
    <text evidence="11">Magnesium. Can also use manganese.</text>
</comment>
<dbReference type="EMBL" id="NIBQ01000001">
    <property type="protein sequence ID" value="OUZ35171.1"/>
    <property type="molecule type" value="Genomic_DNA"/>
</dbReference>
<reference evidence="13" key="3">
    <citation type="submission" date="2024-03" db="EMBL/GenBank/DDBJ databases">
        <title>The Genome Sequence of Enterococcus sp. DIV0238c.</title>
        <authorList>
            <consortium name="The Broad Institute Genomics Platform"/>
            <consortium name="The Broad Institute Microbial Omics Core"/>
            <consortium name="The Broad Institute Genomic Center for Infectious Diseases"/>
            <person name="Earl A."/>
            <person name="Manson A."/>
            <person name="Gilmore M."/>
            <person name="Schwartman J."/>
            <person name="Shea T."/>
            <person name="Abouelleil A."/>
            <person name="Cao P."/>
            <person name="Chapman S."/>
            <person name="Cusick C."/>
            <person name="Young S."/>
            <person name="Neafsey D."/>
            <person name="Nusbaum C."/>
            <person name="Birren B."/>
        </authorList>
    </citation>
    <scope>NUCLEOTIDE SEQUENCE</scope>
    <source>
        <strain evidence="13">9D6_DIV0238</strain>
    </source>
</reference>
<dbReference type="SUPFAM" id="SSF143631">
    <property type="entry name" value="ApbE-like"/>
    <property type="match status" value="1"/>
</dbReference>
<keyword evidence="6 10" id="KW-0274">FAD</keyword>
<accession>A0A200JE62</accession>
<keyword evidence="7 10" id="KW-0460">Magnesium</keyword>
<evidence type="ECO:0000256" key="6">
    <source>
        <dbReference type="ARBA" id="ARBA00022827"/>
    </source>
</evidence>
<keyword evidence="14" id="KW-1185">Reference proteome</keyword>
<name>A0A200JE62_9ENTE</name>
<reference evidence="13" key="2">
    <citation type="submission" date="2017-05" db="EMBL/GenBank/DDBJ databases">
        <authorList>
            <consortium name="The Broad Institute Genomics Platform"/>
            <consortium name="The Broad Institute Genomic Center for Infectious Diseases"/>
            <person name="Earl A."/>
            <person name="Manson A."/>
            <person name="Schwartman J."/>
            <person name="Gilmore M."/>
            <person name="Abouelleil A."/>
            <person name="Cao P."/>
            <person name="Chapman S."/>
            <person name="Cusick C."/>
            <person name="Shea T."/>
            <person name="Young S."/>
            <person name="Neafsey D."/>
            <person name="Nusbaum C."/>
            <person name="Birren B."/>
        </authorList>
    </citation>
    <scope>NUCLEOTIDE SEQUENCE</scope>
    <source>
        <strain evidence="13">9D6_DIV0238</strain>
    </source>
</reference>
<dbReference type="Pfam" id="PF02424">
    <property type="entry name" value="ApbE"/>
    <property type="match status" value="1"/>
</dbReference>
<reference evidence="12" key="1">
    <citation type="submission" date="2017-05" db="EMBL/GenBank/DDBJ databases">
        <title>The Genome Sequence of Enterococcus sp. 9D6_DIV0238.</title>
        <authorList>
            <consortium name="The Broad Institute Genomics Platform"/>
            <consortium name="The Broad Institute Genomic Center for Infectious Diseases"/>
            <person name="Earl A."/>
            <person name="Manson A."/>
            <person name="Schwartman J."/>
            <person name="Gilmore M."/>
            <person name="Abouelleil A."/>
            <person name="Cao P."/>
            <person name="Chapman S."/>
            <person name="Cusick C."/>
            <person name="Shea T."/>
            <person name="Young S."/>
            <person name="Neafsey D."/>
            <person name="Nusbaum C."/>
            <person name="Birren B."/>
        </authorList>
    </citation>
    <scope>NUCLEOTIDE SEQUENCE [LARGE SCALE GENOMIC DNA]</scope>
    <source>
        <strain evidence="12">9D6_DIV0238</strain>
    </source>
</reference>
<evidence type="ECO:0000313" key="14">
    <source>
        <dbReference type="Proteomes" id="UP000196151"/>
    </source>
</evidence>
<dbReference type="RefSeq" id="WP_422389707.1">
    <property type="nucleotide sequence ID" value="NZ_CP147246.1"/>
</dbReference>
<evidence type="ECO:0000256" key="1">
    <source>
        <dbReference type="ARBA" id="ARBA00011955"/>
    </source>
</evidence>
<dbReference type="AlphaFoldDB" id="A0A200JE62"/>
<dbReference type="InterPro" id="IPR003374">
    <property type="entry name" value="ApbE-like_sf"/>
</dbReference>
<keyword evidence="4 10" id="KW-0808">Transferase</keyword>
<keyword evidence="5 10" id="KW-0479">Metal-binding</keyword>
<proteinExistence type="inferred from homology"/>
<comment type="similarity">
    <text evidence="10">Belongs to the ApbE family.</text>
</comment>
<dbReference type="Gene3D" id="3.10.520.10">
    <property type="entry name" value="ApbE-like domains"/>
    <property type="match status" value="1"/>
</dbReference>
<dbReference type="EC" id="2.7.1.180" evidence="1 10"/>
<sequence length="313" mass="35015">MREEKCTIHLMGTVIQIWVQHENPEVLLKEAQKRLMDYEKRFSANDASSNLMKINQQAGIAPVRTDLDLFELIKIGKQHSLAENSFLNIAIGPMVQEWRIGFSNAAHPSDKRIEALLSLIDPKNIELNEAETTVFLKNSGMAIDLGALAKGYFADQIIHYFKNEGAKAAFIDLGGNVLTFGESPHHEDGYWRIGLQNPFLPRGNHAAVLKIKDQSVVTSGIYERKFEWQGKNYHHIFSSETGYPIETDLASLTIVSKLSLDGEIWTTRLYGKKAAEVIAFLSRQKEIEGLVITTDGRMAHTQGLAGALEHVIS</sequence>